<dbReference type="PROSITE" id="PS51278">
    <property type="entry name" value="GATASE_TYPE_2"/>
    <property type="match status" value="1"/>
</dbReference>
<dbReference type="Pfam" id="PF13537">
    <property type="entry name" value="GATase_7"/>
    <property type="match status" value="1"/>
</dbReference>
<dbReference type="GeneID" id="76197425"/>
<name>A0A0K2YB21_HELHE</name>
<keyword evidence="3" id="KW-0328">Glycosyltransferase</keyword>
<keyword evidence="4" id="KW-1185">Reference proteome</keyword>
<dbReference type="EC" id="2.4.2.14" evidence="3"/>
<keyword evidence="2" id="KW-0315">Glutamine amidotransferase</keyword>
<sequence length="399" mass="42657">MFGLFACATPALAHQALLSLQHRAQEGIALATAATHLEFKQSRGLLSSIPPDFFTPAPHTLGQVLGSYHDFYANESLAIAFCGHLHNTTTPAKFIATALEQAKAPSLEVKLQEIAPALKGAYAFLVLTPHALVAMRDPFGYRPLFVGDLNGGFVLASETCALQALGAINIKEVPPATLYTQQGAVPLAPSTPSPCVFEAIYFSRPSSIVFNQSVYALRAKLGQALAKEHPLKAHMVVPIPNSGTLAALAYAKELNLDFAPLLSLNPYVGRSFIESTQEGRELKARQKFSLVTEGVQGKDIILIDDSLVRGTTSRVVVQMLKKAGTRHIHLLLTAPPILAPCLWGIDIPREGELLSVLGGEAKAIGATSVGFLSLNALQATINAPFCSHCFIPKNKDSHV</sequence>
<dbReference type="Gene3D" id="3.60.20.10">
    <property type="entry name" value="Glutamine Phosphoribosylpyrophosphate, subunit 1, domain 1"/>
    <property type="match status" value="1"/>
</dbReference>
<evidence type="ECO:0000313" key="3">
    <source>
        <dbReference type="EMBL" id="CRI34919.1"/>
    </source>
</evidence>
<organism evidence="3 4">
    <name type="scientific">Helicobacter heilmannii</name>
    <dbReference type="NCBI Taxonomy" id="35817"/>
    <lineage>
        <taxon>Bacteria</taxon>
        <taxon>Pseudomonadati</taxon>
        <taxon>Campylobacterota</taxon>
        <taxon>Epsilonproteobacteria</taxon>
        <taxon>Campylobacterales</taxon>
        <taxon>Helicobacteraceae</taxon>
        <taxon>Helicobacter</taxon>
    </lineage>
</organism>
<accession>A0A0K2YB21</accession>
<dbReference type="AlphaFoldDB" id="A0A0K2YB21"/>
<dbReference type="CDD" id="cd06223">
    <property type="entry name" value="PRTases_typeI"/>
    <property type="match status" value="1"/>
</dbReference>
<dbReference type="SUPFAM" id="SSF56235">
    <property type="entry name" value="N-terminal nucleophile aminohydrolases (Ntn hydrolases)"/>
    <property type="match status" value="1"/>
</dbReference>
<dbReference type="RefSeq" id="WP_053825674.1">
    <property type="nucleotide sequence ID" value="NZ_AP026684.1"/>
</dbReference>
<dbReference type="Proteomes" id="UP000046090">
    <property type="component" value="Unassembled WGS sequence"/>
</dbReference>
<keyword evidence="1 3" id="KW-0808">Transferase</keyword>
<dbReference type="SUPFAM" id="SSF53271">
    <property type="entry name" value="PRTase-like"/>
    <property type="match status" value="1"/>
</dbReference>
<dbReference type="InterPro" id="IPR029057">
    <property type="entry name" value="PRTase-like"/>
</dbReference>
<dbReference type="InterPro" id="IPR000836">
    <property type="entry name" value="PRTase_dom"/>
</dbReference>
<reference evidence="4" key="1">
    <citation type="submission" date="2014-12" db="EMBL/GenBank/DDBJ databases">
        <authorList>
            <person name="Smet A."/>
        </authorList>
    </citation>
    <scope>NUCLEOTIDE SEQUENCE [LARGE SCALE GENOMIC DNA]</scope>
</reference>
<dbReference type="EMBL" id="CDMK01000002">
    <property type="protein sequence ID" value="CRI34919.1"/>
    <property type="molecule type" value="Genomic_DNA"/>
</dbReference>
<dbReference type="Gene3D" id="3.40.50.2020">
    <property type="match status" value="1"/>
</dbReference>
<dbReference type="InterPro" id="IPR029055">
    <property type="entry name" value="Ntn_hydrolases_N"/>
</dbReference>
<evidence type="ECO:0000256" key="1">
    <source>
        <dbReference type="ARBA" id="ARBA00022679"/>
    </source>
</evidence>
<protein>
    <submittedName>
        <fullName evidence="3">Amidophosphoribosyltransferase</fullName>
        <ecNumber evidence="3">2.4.2.14</ecNumber>
    </submittedName>
</protein>
<dbReference type="GO" id="GO:0004044">
    <property type="term" value="F:amidophosphoribosyltransferase activity"/>
    <property type="evidence" value="ECO:0007669"/>
    <property type="project" value="UniProtKB-EC"/>
</dbReference>
<gene>
    <name evidence="3" type="ORF">HHE01_07200</name>
</gene>
<proteinExistence type="predicted"/>
<dbReference type="PANTHER" id="PTHR11907">
    <property type="entry name" value="AMIDOPHOSPHORIBOSYLTRANSFERASE"/>
    <property type="match status" value="1"/>
</dbReference>
<evidence type="ECO:0000256" key="2">
    <source>
        <dbReference type="ARBA" id="ARBA00022962"/>
    </source>
</evidence>
<evidence type="ECO:0000313" key="4">
    <source>
        <dbReference type="Proteomes" id="UP000046090"/>
    </source>
</evidence>
<dbReference type="InterPro" id="IPR017932">
    <property type="entry name" value="GATase_2_dom"/>
</dbReference>